<accession>A0A8S2Y819</accession>
<feature type="region of interest" description="Disordered" evidence="1">
    <location>
        <begin position="158"/>
        <end position="178"/>
    </location>
</feature>
<reference evidence="2" key="1">
    <citation type="submission" date="2021-02" db="EMBL/GenBank/DDBJ databases">
        <authorList>
            <person name="Nowell W R."/>
        </authorList>
    </citation>
    <scope>NUCLEOTIDE SEQUENCE</scope>
</reference>
<protein>
    <submittedName>
        <fullName evidence="2">Uncharacterized protein</fullName>
    </submittedName>
</protein>
<evidence type="ECO:0000313" key="3">
    <source>
        <dbReference type="Proteomes" id="UP000676336"/>
    </source>
</evidence>
<evidence type="ECO:0000256" key="1">
    <source>
        <dbReference type="SAM" id="MobiDB-lite"/>
    </source>
</evidence>
<name>A0A8S2Y819_9BILA</name>
<feature type="compositionally biased region" description="Polar residues" evidence="1">
    <location>
        <begin position="159"/>
        <end position="170"/>
    </location>
</feature>
<dbReference type="AlphaFoldDB" id="A0A8S2Y819"/>
<feature type="non-terminal residue" evidence="2">
    <location>
        <position position="1"/>
    </location>
</feature>
<evidence type="ECO:0000313" key="2">
    <source>
        <dbReference type="EMBL" id="CAF4545042.1"/>
    </source>
</evidence>
<sequence>HQQTSFIYNTLYRLHFRDKNNSAASIQHKVKMWVEAVSRSQRALVGEFERQRSRLGQVVRWYDHQQTARRSELSRQSEQIIRESKKRIHFRSSVAISERLRLQHVLDKDMTKLYSSYNSDSILNGKNPQEDKKRKVYGCLLPQLKSPVKTNLDNEKLLTSHSKSRQSTFKTHLEYKRDSLRRPIDSPREQRNQMNSVINKCLYELEECNGDGYDHFLQTSEPTRNAQILAQQHINHKTFKSKYLKQQ</sequence>
<gene>
    <name evidence="2" type="ORF">SMN809_LOCUS36782</name>
</gene>
<proteinExistence type="predicted"/>
<dbReference type="Proteomes" id="UP000676336">
    <property type="component" value="Unassembled WGS sequence"/>
</dbReference>
<comment type="caution">
    <text evidence="2">The sequence shown here is derived from an EMBL/GenBank/DDBJ whole genome shotgun (WGS) entry which is preliminary data.</text>
</comment>
<dbReference type="EMBL" id="CAJOBI010091609">
    <property type="protein sequence ID" value="CAF4545042.1"/>
    <property type="molecule type" value="Genomic_DNA"/>
</dbReference>
<organism evidence="2 3">
    <name type="scientific">Rotaria magnacalcarata</name>
    <dbReference type="NCBI Taxonomy" id="392030"/>
    <lineage>
        <taxon>Eukaryota</taxon>
        <taxon>Metazoa</taxon>
        <taxon>Spiralia</taxon>
        <taxon>Gnathifera</taxon>
        <taxon>Rotifera</taxon>
        <taxon>Eurotatoria</taxon>
        <taxon>Bdelloidea</taxon>
        <taxon>Philodinida</taxon>
        <taxon>Philodinidae</taxon>
        <taxon>Rotaria</taxon>
    </lineage>
</organism>